<dbReference type="RefSeq" id="XP_041562936.1">
    <property type="nucleotide sequence ID" value="XM_041697402.1"/>
</dbReference>
<name>A0A7R7XZT2_9EURO</name>
<reference evidence="1" key="1">
    <citation type="submission" date="2021-01" db="EMBL/GenBank/DDBJ databases">
        <authorList>
            <consortium name="Aspergillus puulaauensis MK2 genome sequencing consortium"/>
            <person name="Kazuki M."/>
            <person name="Futagami T."/>
        </authorList>
    </citation>
    <scope>NUCLEOTIDE SEQUENCE</scope>
    <source>
        <strain evidence="1">MK2</strain>
    </source>
</reference>
<dbReference type="EMBL" id="AP024450">
    <property type="protein sequence ID" value="BCS30750.1"/>
    <property type="molecule type" value="Genomic_DNA"/>
</dbReference>
<evidence type="ECO:0008006" key="3">
    <source>
        <dbReference type="Google" id="ProtNLM"/>
    </source>
</evidence>
<dbReference type="GeneID" id="64980747"/>
<dbReference type="AlphaFoldDB" id="A0A7R7XZT2"/>
<dbReference type="InterPro" id="IPR011008">
    <property type="entry name" value="Dimeric_a/b-barrel"/>
</dbReference>
<evidence type="ECO:0000313" key="1">
    <source>
        <dbReference type="EMBL" id="BCS30750.1"/>
    </source>
</evidence>
<proteinExistence type="predicted"/>
<dbReference type="OrthoDB" id="4497318at2759"/>
<accession>A0A7R7XZT2</accession>
<reference evidence="1" key="2">
    <citation type="submission" date="2021-02" db="EMBL/GenBank/DDBJ databases">
        <title>Aspergillus puulaauensis MK2 genome sequence.</title>
        <authorList>
            <person name="Futagami T."/>
            <person name="Mori K."/>
            <person name="Kadooka C."/>
            <person name="Tanaka T."/>
        </authorList>
    </citation>
    <scope>NUCLEOTIDE SEQUENCE</scope>
    <source>
        <strain evidence="1">MK2</strain>
    </source>
</reference>
<sequence length="212" mass="23857">MALCLAPTLEFENEDDATQFLALIHDIYQFTYQNEEHCSAYCWFRDVADPRSVQGFEFYDNEDGLAVTHRASRPYKKMRQFIAGLQETDPTLLKFPPLLLLTPVEGFVNNNGALHFEHQPCKLRVTTIKLCTTHESSSATAAQFTACLKSLAQDLHRTATGLACHTAVAEERGNEDDKGPTPGLSTTLHLLFVECYSEEGYLAQQEQNYLCL</sequence>
<keyword evidence="2" id="KW-1185">Reference proteome</keyword>
<protein>
    <recommendedName>
        <fullName evidence="3">ABM domain-containing protein</fullName>
    </recommendedName>
</protein>
<evidence type="ECO:0000313" key="2">
    <source>
        <dbReference type="Proteomes" id="UP000654913"/>
    </source>
</evidence>
<dbReference type="Proteomes" id="UP000654913">
    <property type="component" value="Chromosome 8"/>
</dbReference>
<organism evidence="1 2">
    <name type="scientific">Aspergillus puulaauensis</name>
    <dbReference type="NCBI Taxonomy" id="1220207"/>
    <lineage>
        <taxon>Eukaryota</taxon>
        <taxon>Fungi</taxon>
        <taxon>Dikarya</taxon>
        <taxon>Ascomycota</taxon>
        <taxon>Pezizomycotina</taxon>
        <taxon>Eurotiomycetes</taxon>
        <taxon>Eurotiomycetidae</taxon>
        <taxon>Eurotiales</taxon>
        <taxon>Aspergillaceae</taxon>
        <taxon>Aspergillus</taxon>
    </lineage>
</organism>
<gene>
    <name evidence="1" type="ORF">APUU_81053A</name>
</gene>
<dbReference type="Gene3D" id="3.30.70.100">
    <property type="match status" value="1"/>
</dbReference>
<dbReference type="KEGG" id="apuu:APUU_81053A"/>
<dbReference type="SUPFAM" id="SSF54909">
    <property type="entry name" value="Dimeric alpha+beta barrel"/>
    <property type="match status" value="1"/>
</dbReference>